<name>A0AA86M5F9_9UROC</name>
<feature type="transmembrane region" description="Helical" evidence="12">
    <location>
        <begin position="105"/>
        <end position="126"/>
    </location>
</feature>
<dbReference type="PANTHER" id="PTHR11410:SF0">
    <property type="entry name" value="ATP SYNTHASE SUBUNIT A"/>
    <property type="match status" value="1"/>
</dbReference>
<evidence type="ECO:0000256" key="10">
    <source>
        <dbReference type="ARBA" id="ARBA00023310"/>
    </source>
</evidence>
<evidence type="ECO:0000256" key="2">
    <source>
        <dbReference type="ARBA" id="ARBA00006810"/>
    </source>
</evidence>
<evidence type="ECO:0000256" key="4">
    <source>
        <dbReference type="ARBA" id="ARBA00022547"/>
    </source>
</evidence>
<evidence type="ECO:0000313" key="13">
    <source>
        <dbReference type="EMBL" id="BCM73325.1"/>
    </source>
</evidence>
<comment type="subcellular location">
    <subcellularLocation>
        <location evidence="1">Membrane</location>
        <topology evidence="1">Multi-pass membrane protein</topology>
    </subcellularLocation>
    <subcellularLocation>
        <location evidence="11">Mitochondrion inner membrane</location>
        <topology evidence="11">Multi-pass membrane protein</topology>
    </subcellularLocation>
</comment>
<keyword evidence="13" id="KW-0496">Mitochondrion</keyword>
<comment type="similarity">
    <text evidence="2">Belongs to the ATPase A chain family.</text>
</comment>
<evidence type="ECO:0000256" key="3">
    <source>
        <dbReference type="ARBA" id="ARBA00022448"/>
    </source>
</evidence>
<keyword evidence="3" id="KW-0813">Transport</keyword>
<organism evidence="13">
    <name type="scientific">Thetys vagina</name>
    <dbReference type="NCBI Taxonomy" id="942565"/>
    <lineage>
        <taxon>Eukaryota</taxon>
        <taxon>Metazoa</taxon>
        <taxon>Chordata</taxon>
        <taxon>Tunicata</taxon>
        <taxon>Thaliacea</taxon>
        <taxon>Salpida</taxon>
        <taxon>Salpidae</taxon>
        <taxon>Thetys</taxon>
    </lineage>
</organism>
<dbReference type="InterPro" id="IPR035908">
    <property type="entry name" value="F0_ATP_A_sf"/>
</dbReference>
<proteinExistence type="inferred from homology"/>
<keyword evidence="9 12" id="KW-0472">Membrane</keyword>
<keyword evidence="5 12" id="KW-0812">Transmembrane</keyword>
<evidence type="ECO:0000256" key="8">
    <source>
        <dbReference type="ARBA" id="ARBA00023065"/>
    </source>
</evidence>
<keyword evidence="8" id="KW-0406">Ion transport</keyword>
<reference evidence="13" key="1">
    <citation type="submission" date="2020-10" db="EMBL/GenBank/DDBJ databases">
        <title>Nuclear ribosomal and mitochondrial DNA copy number and intra-individual variation in the tunicate zooplankton salps.</title>
        <authorList>
            <person name="Goodall-Copestake W.P."/>
        </authorList>
    </citation>
    <scope>NUCLEOTIDE SEQUENCE</scope>
    <source>
        <strain evidence="13">E32_Tv1</strain>
        <tissue evidence="13">Muscle</tissue>
    </source>
</reference>
<dbReference type="AlphaFoldDB" id="A0AA86M5F9"/>
<keyword evidence="7 12" id="KW-1133">Transmembrane helix</keyword>
<feature type="transmembrane region" description="Helical" evidence="12">
    <location>
        <begin position="6"/>
        <end position="23"/>
    </location>
</feature>
<evidence type="ECO:0000256" key="9">
    <source>
        <dbReference type="ARBA" id="ARBA00023136"/>
    </source>
</evidence>
<dbReference type="EMBL" id="LC590040">
    <property type="protein sequence ID" value="BCM73325.1"/>
    <property type="molecule type" value="Genomic_DNA"/>
</dbReference>
<protein>
    <recommendedName>
        <fullName evidence="11">ATP synthase subunit a</fullName>
    </recommendedName>
</protein>
<dbReference type="GO" id="GO:0045259">
    <property type="term" value="C:proton-transporting ATP synthase complex"/>
    <property type="evidence" value="ECO:0007669"/>
    <property type="project" value="UniProtKB-KW"/>
</dbReference>
<evidence type="ECO:0000256" key="6">
    <source>
        <dbReference type="ARBA" id="ARBA00022781"/>
    </source>
</evidence>
<dbReference type="GO" id="GO:0005743">
    <property type="term" value="C:mitochondrial inner membrane"/>
    <property type="evidence" value="ECO:0007669"/>
    <property type="project" value="UniProtKB-SubCell"/>
</dbReference>
<evidence type="ECO:0000256" key="11">
    <source>
        <dbReference type="RuleBase" id="RU004450"/>
    </source>
</evidence>
<sequence length="163" mass="18252">MLLALDFFPILMLGLFLWMPMNTMNGGWKFTGTFLMTMILIGMVPLSSSFMSLVPLVGLFSLTLWVTSVLLRFIPYSKSHIYYVPSGVSYPLIPLLYLLEILSDFIRPIALTVRIVVNLSLGHLFIHGSASPLFGVGLVIILLFELAVAFIQGYIYTTLPSLW</sequence>
<evidence type="ECO:0000256" key="1">
    <source>
        <dbReference type="ARBA" id="ARBA00004141"/>
    </source>
</evidence>
<keyword evidence="10" id="KW-0066">ATP synthesis</keyword>
<feature type="transmembrane region" description="Helical" evidence="12">
    <location>
        <begin position="81"/>
        <end position="99"/>
    </location>
</feature>
<dbReference type="Gene3D" id="1.20.120.220">
    <property type="entry name" value="ATP synthase, F0 complex, subunit A"/>
    <property type="match status" value="1"/>
</dbReference>
<dbReference type="PANTHER" id="PTHR11410">
    <property type="entry name" value="ATP SYNTHASE SUBUNIT A"/>
    <property type="match status" value="1"/>
</dbReference>
<evidence type="ECO:0000256" key="12">
    <source>
        <dbReference type="SAM" id="Phobius"/>
    </source>
</evidence>
<geneLocation type="mitochondrion" evidence="13"/>
<dbReference type="SUPFAM" id="SSF81336">
    <property type="entry name" value="F1F0 ATP synthase subunit A"/>
    <property type="match status" value="1"/>
</dbReference>
<dbReference type="GO" id="GO:0046933">
    <property type="term" value="F:proton-transporting ATP synthase activity, rotational mechanism"/>
    <property type="evidence" value="ECO:0007669"/>
    <property type="project" value="TreeGrafter"/>
</dbReference>
<feature type="transmembrane region" description="Helical" evidence="12">
    <location>
        <begin position="133"/>
        <end position="155"/>
    </location>
</feature>
<dbReference type="InterPro" id="IPR000568">
    <property type="entry name" value="ATP_synth_F0_asu"/>
</dbReference>
<keyword evidence="6" id="KW-0375">Hydrogen ion transport</keyword>
<dbReference type="InterPro" id="IPR045083">
    <property type="entry name" value="ATP_synth_F0_asu_bact/mt"/>
</dbReference>
<dbReference type="PRINTS" id="PR00123">
    <property type="entry name" value="ATPASEA"/>
</dbReference>
<gene>
    <name evidence="13" type="primary">atp6</name>
</gene>
<accession>A0AA86M5F9</accession>
<dbReference type="Pfam" id="PF00119">
    <property type="entry name" value="ATP-synt_A"/>
    <property type="match status" value="1"/>
</dbReference>
<keyword evidence="4" id="KW-0138">CF(0)</keyword>
<feature type="transmembrane region" description="Helical" evidence="12">
    <location>
        <begin position="30"/>
        <end position="47"/>
    </location>
</feature>
<evidence type="ECO:0000256" key="5">
    <source>
        <dbReference type="ARBA" id="ARBA00022692"/>
    </source>
</evidence>
<evidence type="ECO:0000256" key="7">
    <source>
        <dbReference type="ARBA" id="ARBA00022989"/>
    </source>
</evidence>